<feature type="compositionally biased region" description="Basic and acidic residues" evidence="1">
    <location>
        <begin position="96"/>
        <end position="105"/>
    </location>
</feature>
<feature type="region of interest" description="Disordered" evidence="1">
    <location>
        <begin position="150"/>
        <end position="179"/>
    </location>
</feature>
<evidence type="ECO:0000313" key="3">
    <source>
        <dbReference type="Proteomes" id="UP000830671"/>
    </source>
</evidence>
<evidence type="ECO:0000313" key="2">
    <source>
        <dbReference type="EMBL" id="UQC78528.1"/>
    </source>
</evidence>
<evidence type="ECO:0000256" key="1">
    <source>
        <dbReference type="SAM" id="MobiDB-lite"/>
    </source>
</evidence>
<dbReference type="AlphaFoldDB" id="A0A9Q8SJY2"/>
<name>A0A9Q8SJY2_9PEZI</name>
<dbReference type="KEGG" id="clup:CLUP02_04005"/>
<reference evidence="2" key="1">
    <citation type="journal article" date="2021" name="Mol. Plant Microbe Interact.">
        <title>Complete Genome Sequence of the Plant-Pathogenic Fungus Colletotrichum lupini.</title>
        <authorList>
            <person name="Baroncelli R."/>
            <person name="Pensec F."/>
            <person name="Da Lio D."/>
            <person name="Boufleur T."/>
            <person name="Vicente I."/>
            <person name="Sarrocco S."/>
            <person name="Picot A."/>
            <person name="Baraldi E."/>
            <person name="Sukno S."/>
            <person name="Thon M."/>
            <person name="Le Floch G."/>
        </authorList>
    </citation>
    <scope>NUCLEOTIDE SEQUENCE</scope>
    <source>
        <strain evidence="2">IMI 504893</strain>
    </source>
</reference>
<keyword evidence="3" id="KW-1185">Reference proteome</keyword>
<dbReference type="Proteomes" id="UP000830671">
    <property type="component" value="Chromosome 2"/>
</dbReference>
<organism evidence="2 3">
    <name type="scientific">Colletotrichum lupini</name>
    <dbReference type="NCBI Taxonomy" id="145971"/>
    <lineage>
        <taxon>Eukaryota</taxon>
        <taxon>Fungi</taxon>
        <taxon>Dikarya</taxon>
        <taxon>Ascomycota</taxon>
        <taxon>Pezizomycotina</taxon>
        <taxon>Sordariomycetes</taxon>
        <taxon>Hypocreomycetidae</taxon>
        <taxon>Glomerellales</taxon>
        <taxon>Glomerellaceae</taxon>
        <taxon>Colletotrichum</taxon>
        <taxon>Colletotrichum acutatum species complex</taxon>
    </lineage>
</organism>
<dbReference type="RefSeq" id="XP_049140165.1">
    <property type="nucleotide sequence ID" value="XM_049283022.1"/>
</dbReference>
<dbReference type="GeneID" id="73338032"/>
<sequence>MWVELDSLFEVECRVQEQGDVATGALKVDLIKVTLGPSQDRKQKKTAVGCCTWIVDDLCMCLCVRHTTYTVLYLQDAAWKPSERSTLRAPFLPQNVDRDKQTGKRKEQRHPFLSRLAHSSSPLRNNYRGASVILKSLPTYLRYPLLPRQRSAGEPCQPRSQSVSVSRYCGRRESPTPTSVGLYAQDSETAPSLLVARHNLPLSDLIYAILRTEKHRSDIQYDAERNAAGDQTLHIRQQARHPGGTPRSIKLAVSACAVYRVPQPIPGFITNASRPQMYLSTTLDEAHPTPTLPISPVTSLQCSTAHHTIHYKHNSTPSWNLRDIRAAFQHEKQASHDATDHDVSPMTCLSFNRIPGLIVRPMLLWYRRRGSPQLTSVTDLIQVDNSLDMIPKGQIPPQPGHAVCSAATQDNRIVRCPDAGSHSASYLDGRPSRYANDRLVDSILRLGANSLLAFPALVASVAAEFTQARSTAMAIASRPSR</sequence>
<accession>A0A9Q8SJY2</accession>
<proteinExistence type="predicted"/>
<dbReference type="EMBL" id="CP019474">
    <property type="protein sequence ID" value="UQC78528.1"/>
    <property type="molecule type" value="Genomic_DNA"/>
</dbReference>
<feature type="region of interest" description="Disordered" evidence="1">
    <location>
        <begin position="90"/>
        <end position="111"/>
    </location>
</feature>
<protein>
    <submittedName>
        <fullName evidence="2">Uncharacterized protein</fullName>
    </submittedName>
</protein>
<gene>
    <name evidence="2" type="ORF">CLUP02_04005</name>
</gene>